<dbReference type="Pfam" id="PF00809">
    <property type="entry name" value="Pterin_bind"/>
    <property type="match status" value="1"/>
</dbReference>
<feature type="domain" description="AdoMet activation" evidence="21">
    <location>
        <begin position="915"/>
        <end position="1257"/>
    </location>
</feature>
<evidence type="ECO:0000256" key="7">
    <source>
        <dbReference type="ARBA" id="ARBA00022628"/>
    </source>
</evidence>
<dbReference type="SUPFAM" id="SSF47644">
    <property type="entry name" value="Methionine synthase domain"/>
    <property type="match status" value="1"/>
</dbReference>
<dbReference type="PROSITE" id="PS50972">
    <property type="entry name" value="PTERIN_BINDING"/>
    <property type="match status" value="1"/>
</dbReference>
<evidence type="ECO:0000256" key="6">
    <source>
        <dbReference type="ARBA" id="ARBA00022605"/>
    </source>
</evidence>
<evidence type="ECO:0000313" key="25">
    <source>
        <dbReference type="WBParaSite" id="ACRNAN_Path_1605.g6240.t1"/>
    </source>
</evidence>
<keyword evidence="12 15" id="KW-0862">Zinc</keyword>
<dbReference type="NCBIfam" id="TIGR02082">
    <property type="entry name" value="metH"/>
    <property type="match status" value="1"/>
</dbReference>
<dbReference type="AlphaFoldDB" id="A0A914C2P1"/>
<evidence type="ECO:0000256" key="17">
    <source>
        <dbReference type="PIRSR" id="PIRSR000381-2"/>
    </source>
</evidence>
<evidence type="ECO:0000256" key="16">
    <source>
        <dbReference type="PIRSR" id="PIRSR000381-1"/>
    </source>
</evidence>
<dbReference type="Gene3D" id="1.10.288.10">
    <property type="entry name" value="Cobalamin-dependent Methionine Synthase, domain 2"/>
    <property type="match status" value="1"/>
</dbReference>
<feature type="binding site" evidence="17">
    <location>
        <position position="822"/>
    </location>
    <ligand>
        <name>methylcob(III)alamin</name>
        <dbReference type="ChEBI" id="CHEBI:28115"/>
    </ligand>
</feature>
<dbReference type="InterPro" id="IPR003726">
    <property type="entry name" value="HCY_dom"/>
</dbReference>
<comment type="pathway">
    <text evidence="3 15">Amino-acid biosynthesis; L-methionine biosynthesis via de novo pathway; L-methionine from L-homocysteine (MetH route): step 1/1.</text>
</comment>
<comment type="similarity">
    <text evidence="4">Belongs to the vitamin-B12 dependent methionine synthase family.</text>
</comment>
<dbReference type="PROSITE" id="PS51337">
    <property type="entry name" value="B12_BINDING_NTER"/>
    <property type="match status" value="1"/>
</dbReference>
<protein>
    <recommendedName>
        <fullName evidence="15">Methionine synthase</fullName>
        <ecNumber evidence="15">2.1.1.13</ecNumber>
    </recommendedName>
    <alternativeName>
        <fullName evidence="15">5-methyltetrahydrofolate--homocysteine methyltransferase</fullName>
    </alternativeName>
</protein>
<reference evidence="25" key="1">
    <citation type="submission" date="2022-11" db="UniProtKB">
        <authorList>
            <consortium name="WormBaseParasite"/>
        </authorList>
    </citation>
    <scope>IDENTIFICATION</scope>
</reference>
<proteinExistence type="inferred from homology"/>
<keyword evidence="8 15" id="KW-0808">Transferase</keyword>
<evidence type="ECO:0000256" key="12">
    <source>
        <dbReference type="ARBA" id="ARBA00022833"/>
    </source>
</evidence>
<dbReference type="InterPro" id="IPR000489">
    <property type="entry name" value="Pterin-binding_dom"/>
</dbReference>
<dbReference type="Pfam" id="PF02310">
    <property type="entry name" value="B12-binding"/>
    <property type="match status" value="1"/>
</dbReference>
<evidence type="ECO:0000259" key="20">
    <source>
        <dbReference type="PROSITE" id="PS50972"/>
    </source>
</evidence>
<comment type="catalytic activity">
    <reaction evidence="15">
        <text>(6S)-5-methyl-5,6,7,8-tetrahydrofolate + L-homocysteine = (6S)-5,6,7,8-tetrahydrofolate + L-methionine</text>
        <dbReference type="Rhea" id="RHEA:11172"/>
        <dbReference type="ChEBI" id="CHEBI:18608"/>
        <dbReference type="ChEBI" id="CHEBI:57453"/>
        <dbReference type="ChEBI" id="CHEBI:57844"/>
        <dbReference type="ChEBI" id="CHEBI:58199"/>
        <dbReference type="EC" id="2.1.1.13"/>
    </reaction>
</comment>
<keyword evidence="13 15" id="KW-0486">Methionine biosynthesis</keyword>
<sequence length="1257" mass="139654">MPSKRDEIFASIKKTAAERIMVIDGAMGTMIQREHLQEHDFRGDILKDHEKPLKGNNDLLSLTRPDVILKIHKAYLNAGADFVETNTFSGTTIAQADYACEHLVYEINKQSAVLAKQACDEVFHETGIRRYVCGALGPTNKTLSISPSVEKPEYRNITFQELVTAYRQQSLALLDGGADVLLIETIFDTANAKAAIFAIRQIFEDDGRPEVPVFISGTIVDLSGRTLSGQTGEAFLVSTKHGRPEAVGLNCALGAKEMRPFIETISRCTTSLVICYPNAGLPNALGGYDETPEMMAEKIAVFAQDGLINIVGGCCGTTPDHIKAISEAVKGIKPREPPASFRPGCMHLSGLEPFYIGSQTNFVNIGERCNVSGSRKFCNLVKAEKFDEAIDVARTQVENGAQILDINMDEGLLDGPYCMSKFLRLISGEPDVAKVPLCVDSSDFNVIIAGLESCQGRCIVNSISLKEGEEKFLEKAKLIQRYGASVVVMAFDEEGQAAETERKFEICERSYNLLVEKAGFSPSDIIFDPNILTIATGMEEHALYAINFIDACRMIKENLPGCFISGGVSNISFSFRGMEQIREAIHSVFLYHAISAGLDMGIVNAGALPVYSDIDKDLLNLCEDLMFNRDPEATEKMLVLAHQLKRGDKKVDGDANKWREGTVEERLSHALVKGIDTFVVEDTEEARLNKERYPRPLNVIEQPLMSGMSVVGELFGSGKMFLPQVIKSARVMKKAVAHLIPFMNEEREQRIKEMGIEGNENPYNGTVVLATVKGDVHDIGKNIVGVVLGCNNFKVIDLGVMTPCEKILNTAIEEKADIIGCSGLITPSLDEMVHVAKEMQRRGMKIPLLIGGATTSKTHTAVKISPRYVHPVIHCLDASKSVVVCSSLIDKKVRDEFVQEIKEEYDDVRSDYFDSLKERRFITLADARKRKLNIDWVHFKPYKPSFLGKKTLLNVDLHQLVPYIDWKPFFDIWQLRGKYPNRNYPNIFKDEQVGEEARRVFDDAQNMLKLYLANGKLKANAVVGFYPCGSNGDDILVFDPESVENGPVKPVETFYGLRQQSDKEVDQTCFCVSDFIKPLENGKGVDYIGLFACSILGAADLSEEFEKINMDDYSSIMVKALADRLAEAFAEYLHKEVRVSLWGYSKNENLDTKDLISVKYTGIRPAPGYPTQPDHREKTTMWKLLEADKEAGIELTDSLAMNPASSVSGLYFAHPKSEYFAVGKIDRDQVADYAKRRGDSQEEVEKWLGPILGYDAI</sequence>
<dbReference type="Proteomes" id="UP000887540">
    <property type="component" value="Unplaced"/>
</dbReference>
<dbReference type="FunFam" id="1.10.1240.10:FF:000001">
    <property type="entry name" value="Methionine synthase"/>
    <property type="match status" value="1"/>
</dbReference>
<dbReference type="InterPro" id="IPR037010">
    <property type="entry name" value="VitB12-dep_Met_synth_activ_sf"/>
</dbReference>
<dbReference type="Gene3D" id="3.40.50.280">
    <property type="entry name" value="Cobalamin-binding domain"/>
    <property type="match status" value="1"/>
</dbReference>
<evidence type="ECO:0000256" key="3">
    <source>
        <dbReference type="ARBA" id="ARBA00005178"/>
    </source>
</evidence>
<dbReference type="Pfam" id="PF02965">
    <property type="entry name" value="Met_synt_B12"/>
    <property type="match status" value="1"/>
</dbReference>
<dbReference type="InterPro" id="IPR006158">
    <property type="entry name" value="Cobalamin-bd"/>
</dbReference>
<dbReference type="PROSITE" id="PS51332">
    <property type="entry name" value="B12_BINDING"/>
    <property type="match status" value="1"/>
</dbReference>
<evidence type="ECO:0000259" key="21">
    <source>
        <dbReference type="PROSITE" id="PS50974"/>
    </source>
</evidence>
<evidence type="ECO:0000256" key="13">
    <source>
        <dbReference type="ARBA" id="ARBA00023167"/>
    </source>
</evidence>
<dbReference type="SUPFAM" id="SSF56507">
    <property type="entry name" value="Methionine synthase activation domain-like"/>
    <property type="match status" value="1"/>
</dbReference>
<comment type="function">
    <text evidence="15">Catalyzes the transfer of a methyl group from methyl-cobalamin to homocysteine, yielding enzyme-bound cob(I)alamin and methionine. Subsequently, remethylates the cofactor using methyltetrahydrofolate.</text>
</comment>
<feature type="domain" description="Hcy-binding" evidence="19">
    <location>
        <begin position="9"/>
        <end position="329"/>
    </location>
</feature>
<dbReference type="InterPro" id="IPR036589">
    <property type="entry name" value="HCY_dom_sf"/>
</dbReference>
<dbReference type="InterPro" id="IPR011822">
    <property type="entry name" value="MetH"/>
</dbReference>
<dbReference type="GO" id="GO:0031419">
    <property type="term" value="F:cobalamin binding"/>
    <property type="evidence" value="ECO:0007669"/>
    <property type="project" value="UniProtKB-UniRule"/>
</dbReference>
<evidence type="ECO:0000256" key="10">
    <source>
        <dbReference type="ARBA" id="ARBA00022723"/>
    </source>
</evidence>
<evidence type="ECO:0000256" key="1">
    <source>
        <dbReference type="ARBA" id="ARBA00001947"/>
    </source>
</evidence>
<keyword evidence="9 15" id="KW-0949">S-adenosyl-L-methionine</keyword>
<dbReference type="SUPFAM" id="SSF82282">
    <property type="entry name" value="Homocysteine S-methyltransferase"/>
    <property type="match status" value="1"/>
</dbReference>
<dbReference type="Gene3D" id="3.10.196.10">
    <property type="entry name" value="Vitamin B12-dependent methionine synthase, activation domain"/>
    <property type="match status" value="1"/>
</dbReference>
<dbReference type="Pfam" id="PF02574">
    <property type="entry name" value="S-methyl_trans"/>
    <property type="match status" value="1"/>
</dbReference>
<comment type="cofactor">
    <cofactor evidence="2 15 16">
        <name>methylcob(III)alamin</name>
        <dbReference type="ChEBI" id="CHEBI:28115"/>
    </cofactor>
</comment>
<dbReference type="Gene3D" id="1.10.1240.10">
    <property type="entry name" value="Methionine synthase domain"/>
    <property type="match status" value="1"/>
</dbReference>
<dbReference type="SUPFAM" id="SSF51717">
    <property type="entry name" value="Dihydropteroate synthetase-like"/>
    <property type="match status" value="1"/>
</dbReference>
<keyword evidence="5 15" id="KW-0489">Methyltransferase</keyword>
<comment type="cofactor">
    <cofactor evidence="1 15 18">
        <name>Zn(2+)</name>
        <dbReference type="ChEBI" id="CHEBI:29105"/>
    </cofactor>
</comment>
<dbReference type="Gene3D" id="3.20.20.20">
    <property type="entry name" value="Dihydropteroate synthase-like"/>
    <property type="match status" value="1"/>
</dbReference>
<dbReference type="InterPro" id="IPR004223">
    <property type="entry name" value="VitB12-dep_Met_synth_activ_dom"/>
</dbReference>
<name>A0A914C2P1_9BILA</name>
<evidence type="ECO:0000256" key="15">
    <source>
        <dbReference type="PIRNR" id="PIRNR000381"/>
    </source>
</evidence>
<feature type="binding site" evidence="17">
    <location>
        <position position="965"/>
    </location>
    <ligand>
        <name>S-adenosyl-L-methionine</name>
        <dbReference type="ChEBI" id="CHEBI:59789"/>
    </ligand>
</feature>
<feature type="binding site" description="axial binding residue" evidence="16">
    <location>
        <position position="777"/>
    </location>
    <ligand>
        <name>methylcob(III)alamin</name>
        <dbReference type="ChEBI" id="CHEBI:28115"/>
    </ligand>
    <ligandPart>
        <name>Co</name>
        <dbReference type="ChEBI" id="CHEBI:27638"/>
    </ligandPart>
</feature>
<evidence type="ECO:0000256" key="2">
    <source>
        <dbReference type="ARBA" id="ARBA00001956"/>
    </source>
</evidence>
<dbReference type="NCBIfam" id="NF007024">
    <property type="entry name" value="PRK09490.1"/>
    <property type="match status" value="1"/>
</dbReference>
<evidence type="ECO:0000256" key="9">
    <source>
        <dbReference type="ARBA" id="ARBA00022691"/>
    </source>
</evidence>
<keyword evidence="14 15" id="KW-0170">Cobalt</keyword>
<feature type="binding site" evidence="16 18">
    <location>
        <position position="314"/>
    </location>
    <ligand>
        <name>Zn(2+)</name>
        <dbReference type="ChEBI" id="CHEBI:29105"/>
    </ligand>
</feature>
<dbReference type="PIRSF" id="PIRSF000381">
    <property type="entry name" value="MetH"/>
    <property type="match status" value="1"/>
</dbReference>
<feature type="binding site" evidence="17">
    <location>
        <position position="878"/>
    </location>
    <ligand>
        <name>methylcob(III)alamin</name>
        <dbReference type="ChEBI" id="CHEBI:28115"/>
    </ligand>
</feature>
<dbReference type="WBParaSite" id="ACRNAN_Path_1605.g6240.t1">
    <property type="protein sequence ID" value="ACRNAN_Path_1605.g6240.t1"/>
    <property type="gene ID" value="ACRNAN_Path_1605.g6240"/>
</dbReference>
<dbReference type="PANTHER" id="PTHR45833:SF1">
    <property type="entry name" value="METHIONINE SYNTHASE"/>
    <property type="match status" value="1"/>
</dbReference>
<evidence type="ECO:0000256" key="4">
    <source>
        <dbReference type="ARBA" id="ARBA00010398"/>
    </source>
</evidence>
<evidence type="ECO:0000313" key="24">
    <source>
        <dbReference type="Proteomes" id="UP000887540"/>
    </source>
</evidence>
<evidence type="ECO:0000256" key="18">
    <source>
        <dbReference type="PROSITE-ProRule" id="PRU00333"/>
    </source>
</evidence>
<dbReference type="InterPro" id="IPR011005">
    <property type="entry name" value="Dihydropteroate_synth-like_sf"/>
</dbReference>
<feature type="binding site" evidence="17">
    <location>
        <position position="701"/>
    </location>
    <ligand>
        <name>methylcob(III)alamin</name>
        <dbReference type="ChEBI" id="CHEBI:28115"/>
    </ligand>
</feature>
<keyword evidence="11" id="KW-0677">Repeat</keyword>
<feature type="domain" description="B12-binding N-terminal" evidence="23">
    <location>
        <begin position="654"/>
        <end position="751"/>
    </location>
</feature>
<dbReference type="FunFam" id="3.40.50.280:FF:000001">
    <property type="entry name" value="Methionine synthase"/>
    <property type="match status" value="1"/>
</dbReference>
<dbReference type="PROSITE" id="PS50970">
    <property type="entry name" value="HCY"/>
    <property type="match status" value="1"/>
</dbReference>
<evidence type="ECO:0000256" key="14">
    <source>
        <dbReference type="ARBA" id="ARBA00023285"/>
    </source>
</evidence>
<feature type="binding site" evidence="17">
    <location>
        <position position="1164"/>
    </location>
    <ligand>
        <name>S-adenosyl-L-methionine</name>
        <dbReference type="ChEBI" id="CHEBI:59789"/>
    </ligand>
</feature>
<feature type="binding site" evidence="16 18">
    <location>
        <position position="251"/>
    </location>
    <ligand>
        <name>Zn(2+)</name>
        <dbReference type="ChEBI" id="CHEBI:29105"/>
    </ligand>
</feature>
<feature type="binding site" evidence="17">
    <location>
        <begin position="1219"/>
        <end position="1220"/>
    </location>
    <ligand>
        <name>S-adenosyl-L-methionine</name>
        <dbReference type="ChEBI" id="CHEBI:59789"/>
    </ligand>
</feature>
<organism evidence="24 25">
    <name type="scientific">Acrobeloides nanus</name>
    <dbReference type="NCBI Taxonomy" id="290746"/>
    <lineage>
        <taxon>Eukaryota</taxon>
        <taxon>Metazoa</taxon>
        <taxon>Ecdysozoa</taxon>
        <taxon>Nematoda</taxon>
        <taxon>Chromadorea</taxon>
        <taxon>Rhabditida</taxon>
        <taxon>Tylenchina</taxon>
        <taxon>Cephalobomorpha</taxon>
        <taxon>Cephaloboidea</taxon>
        <taxon>Cephalobidae</taxon>
        <taxon>Acrobeloides</taxon>
    </lineage>
</organism>
<dbReference type="SMART" id="SM01018">
    <property type="entry name" value="B12-binding_2"/>
    <property type="match status" value="1"/>
</dbReference>
<evidence type="ECO:0000259" key="22">
    <source>
        <dbReference type="PROSITE" id="PS51332"/>
    </source>
</evidence>
<dbReference type="FunFam" id="3.20.20.20:FF:000002">
    <property type="entry name" value="Methionine synthase"/>
    <property type="match status" value="1"/>
</dbReference>
<dbReference type="Pfam" id="PF02607">
    <property type="entry name" value="B12-binding_2"/>
    <property type="match status" value="1"/>
</dbReference>
<evidence type="ECO:0000256" key="11">
    <source>
        <dbReference type="ARBA" id="ARBA00022737"/>
    </source>
</evidence>
<dbReference type="EC" id="2.1.1.13" evidence="15"/>
<dbReference type="GO" id="GO:0046653">
    <property type="term" value="P:tetrahydrofolate metabolic process"/>
    <property type="evidence" value="ECO:0007669"/>
    <property type="project" value="TreeGrafter"/>
</dbReference>
<keyword evidence="10 15" id="KW-0479">Metal-binding</keyword>
<dbReference type="GO" id="GO:0032259">
    <property type="term" value="P:methylation"/>
    <property type="evidence" value="ECO:0007669"/>
    <property type="project" value="UniProtKB-KW"/>
</dbReference>
<keyword evidence="7 15" id="KW-0846">Cobalamin</keyword>
<keyword evidence="24" id="KW-1185">Reference proteome</keyword>
<keyword evidence="6 15" id="KW-0028">Amino-acid biosynthesis</keyword>
<dbReference type="InterPro" id="IPR033706">
    <property type="entry name" value="Met_synthase_B12-bd"/>
</dbReference>
<feature type="domain" description="Pterin-binding" evidence="20">
    <location>
        <begin position="362"/>
        <end position="627"/>
    </location>
</feature>
<comment type="domain">
    <text evidence="15">Modular enzyme with four functionally distinct domains. The isolated Hcy-binding domain catalyzes methyl transfer from free methylcobalamin to homocysteine. The Hcy-binding domain in association with the pterin-binding domain catalyzes the methylation of cob(I)alamin by methyltetrahydrofolate and the methylation of homocysteine. The B12-binding domain binds the cofactor. The AdoMet activation domain binds S-adenosyl-L-methionine. Under aerobic conditions cob(I)alamin can be converted to inactive cob(II)alamin. Reductive methylation by S-adenosyl-L-methionine and flavodoxin regenerates methylcobalamin.</text>
</comment>
<feature type="binding site" evidence="17">
    <location>
        <position position="826"/>
    </location>
    <ligand>
        <name>methylcob(III)alamin</name>
        <dbReference type="ChEBI" id="CHEBI:28115"/>
    </ligand>
</feature>
<dbReference type="InterPro" id="IPR036724">
    <property type="entry name" value="Cobalamin-bd_sf"/>
</dbReference>
<dbReference type="CDD" id="cd02069">
    <property type="entry name" value="methionine_synthase_B12_BD"/>
    <property type="match status" value="1"/>
</dbReference>
<dbReference type="SUPFAM" id="SSF52242">
    <property type="entry name" value="Cobalamin (vitamin B12)-binding domain"/>
    <property type="match status" value="1"/>
</dbReference>
<dbReference type="GO" id="GO:0050667">
    <property type="term" value="P:homocysteine metabolic process"/>
    <property type="evidence" value="ECO:0007669"/>
    <property type="project" value="TreeGrafter"/>
</dbReference>
<accession>A0A914C2P1</accession>
<evidence type="ECO:0000259" key="23">
    <source>
        <dbReference type="PROSITE" id="PS51337"/>
    </source>
</evidence>
<dbReference type="CDD" id="cd00740">
    <property type="entry name" value="MeTr"/>
    <property type="match status" value="1"/>
</dbReference>
<dbReference type="GO" id="GO:0008270">
    <property type="term" value="F:zinc ion binding"/>
    <property type="evidence" value="ECO:0007669"/>
    <property type="project" value="UniProtKB-UniRule"/>
</dbReference>
<dbReference type="GO" id="GO:0005829">
    <property type="term" value="C:cytosol"/>
    <property type="evidence" value="ECO:0007669"/>
    <property type="project" value="TreeGrafter"/>
</dbReference>
<evidence type="ECO:0000259" key="19">
    <source>
        <dbReference type="PROSITE" id="PS50970"/>
    </source>
</evidence>
<dbReference type="PANTHER" id="PTHR45833">
    <property type="entry name" value="METHIONINE SYNTHASE"/>
    <property type="match status" value="1"/>
</dbReference>
<dbReference type="GO" id="GO:0008705">
    <property type="term" value="F:methionine synthase activity"/>
    <property type="evidence" value="ECO:0007669"/>
    <property type="project" value="UniProtKB-UniRule"/>
</dbReference>
<dbReference type="InterPro" id="IPR050554">
    <property type="entry name" value="Met_Synthase/Corrinoid"/>
</dbReference>
<dbReference type="FunFam" id="3.20.20.330:FF:000001">
    <property type="entry name" value="Methionine synthase"/>
    <property type="match status" value="1"/>
</dbReference>
<dbReference type="Gene3D" id="3.20.20.330">
    <property type="entry name" value="Homocysteine-binding-like domain"/>
    <property type="match status" value="1"/>
</dbReference>
<evidence type="ECO:0000256" key="8">
    <source>
        <dbReference type="ARBA" id="ARBA00022679"/>
    </source>
</evidence>
<dbReference type="InterPro" id="IPR036594">
    <property type="entry name" value="Meth_synthase_dom"/>
</dbReference>
<feature type="binding site" evidence="16 18">
    <location>
        <position position="315"/>
    </location>
    <ligand>
        <name>Zn(2+)</name>
        <dbReference type="ChEBI" id="CHEBI:29105"/>
    </ligand>
</feature>
<dbReference type="InterPro" id="IPR003759">
    <property type="entry name" value="Cbl-bd_cap"/>
</dbReference>
<evidence type="ECO:0000256" key="5">
    <source>
        <dbReference type="ARBA" id="ARBA00022603"/>
    </source>
</evidence>
<dbReference type="PROSITE" id="PS50974">
    <property type="entry name" value="ADOMET_ACTIVATION"/>
    <property type="match status" value="1"/>
</dbReference>
<feature type="binding site" evidence="17">
    <location>
        <begin position="774"/>
        <end position="778"/>
    </location>
    <ligand>
        <name>methylcob(III)alamin</name>
        <dbReference type="ChEBI" id="CHEBI:28115"/>
    </ligand>
</feature>
<feature type="domain" description="B12-binding" evidence="22">
    <location>
        <begin position="764"/>
        <end position="899"/>
    </location>
</feature>